<organism evidence="2 3">
    <name type="scientific">Trichoderma citrinoviride</name>
    <dbReference type="NCBI Taxonomy" id="58853"/>
    <lineage>
        <taxon>Eukaryota</taxon>
        <taxon>Fungi</taxon>
        <taxon>Dikarya</taxon>
        <taxon>Ascomycota</taxon>
        <taxon>Pezizomycotina</taxon>
        <taxon>Sordariomycetes</taxon>
        <taxon>Hypocreomycetidae</taxon>
        <taxon>Hypocreales</taxon>
        <taxon>Hypocreaceae</taxon>
        <taxon>Trichoderma</taxon>
    </lineage>
</organism>
<dbReference type="RefSeq" id="XP_024750823.1">
    <property type="nucleotide sequence ID" value="XM_024895100.1"/>
</dbReference>
<accession>A0A2T4BDT8</accession>
<gene>
    <name evidence="2" type="ORF">BBK36DRAFT_1167898</name>
</gene>
<keyword evidence="3" id="KW-1185">Reference proteome</keyword>
<dbReference type="OrthoDB" id="3903267at2759"/>
<proteinExistence type="predicted"/>
<evidence type="ECO:0000256" key="1">
    <source>
        <dbReference type="SAM" id="MobiDB-lite"/>
    </source>
</evidence>
<name>A0A2T4BDT8_9HYPO</name>
<feature type="region of interest" description="Disordered" evidence="1">
    <location>
        <begin position="31"/>
        <end position="51"/>
    </location>
</feature>
<protein>
    <submittedName>
        <fullName evidence="2">Uncharacterized protein</fullName>
    </submittedName>
</protein>
<feature type="region of interest" description="Disordered" evidence="1">
    <location>
        <begin position="645"/>
        <end position="669"/>
    </location>
</feature>
<dbReference type="AlphaFoldDB" id="A0A2T4BDT8"/>
<evidence type="ECO:0000313" key="3">
    <source>
        <dbReference type="Proteomes" id="UP000241546"/>
    </source>
</evidence>
<dbReference type="Proteomes" id="UP000241546">
    <property type="component" value="Unassembled WGS sequence"/>
</dbReference>
<feature type="compositionally biased region" description="Polar residues" evidence="1">
    <location>
        <begin position="318"/>
        <end position="327"/>
    </location>
</feature>
<feature type="region of interest" description="Disordered" evidence="1">
    <location>
        <begin position="464"/>
        <end position="486"/>
    </location>
</feature>
<evidence type="ECO:0000313" key="2">
    <source>
        <dbReference type="EMBL" id="PTB67503.1"/>
    </source>
</evidence>
<feature type="region of interest" description="Disordered" evidence="1">
    <location>
        <begin position="318"/>
        <end position="339"/>
    </location>
</feature>
<dbReference type="EMBL" id="KZ680211">
    <property type="protein sequence ID" value="PTB67503.1"/>
    <property type="molecule type" value="Genomic_DNA"/>
</dbReference>
<reference evidence="3" key="1">
    <citation type="submission" date="2016-07" db="EMBL/GenBank/DDBJ databases">
        <title>Multiple horizontal gene transfer events from other fungi enriched the ability of initially mycotrophic Trichoderma (Ascomycota) to feed on dead plant biomass.</title>
        <authorList>
            <consortium name="DOE Joint Genome Institute"/>
            <person name="Atanasova L."/>
            <person name="Chenthamara K."/>
            <person name="Zhang J."/>
            <person name="Grujic M."/>
            <person name="Henrissat B."/>
            <person name="Kuo A."/>
            <person name="Aerts A."/>
            <person name="Salamov A."/>
            <person name="Lipzen A."/>
            <person name="Labutti K."/>
            <person name="Barry K."/>
            <person name="Miao Y."/>
            <person name="Rahimi M.J."/>
            <person name="Shen Q."/>
            <person name="Grigoriev I.V."/>
            <person name="Kubicek C.P."/>
            <person name="Druzhinina I.S."/>
        </authorList>
    </citation>
    <scope>NUCLEOTIDE SEQUENCE [LARGE SCALE GENOMIC DNA]</scope>
    <source>
        <strain evidence="3">TUCIM 6016</strain>
    </source>
</reference>
<sequence length="982" mass="106273">MASFSQTNSNTQYLDRSAMLHSSFTQKTNPLFAGLVTPPESPMRSVDSSALQSPTLSTLEANQNFGSTNEVPKAMEALSAAVKNASMENLGRDANFINSAASSVPASPSVTLVDFGDIPETIYSIVEHAVEERVADAMSPLRMNIKRLDSLESHLRREHTDIREQNDTMSRQLDLHYRTIEQNMEEFKNQSETMNSMIDTQAKTMNTMIGAQADQSKIMNETMNTMIGAQAENLAATINMVSHLSQFVTNLPLAINQVVHNAVQQQTQLAIRDITFAQQQAMFSVSDVSGTRRSVSSNGSSSQCTCIHHRLEIESMASTQHKSVSLTRPSPRSCSKSRRGFTKTFRKRTVTGNLSASHVSPTTPIFALASDSCHTSLKGPIHQNFKTSTALTNSSFKELLTTAQLSNHNCFTDTSIFVTANMGSSKKTPAPKKAQLAAHHSPAGAIKAAQALKTAQATKATASGAALGPNETGYTHHLPTKEQVSGNGRKVGRNLIMWNRPRMVEKLLHCILHELDRQNVRVPWNTIAHRLHPGASGSSCKQWANRSRNSLVAEGHVVAPLYKKNKPYDPTIRGYMRDLTRTDDKIVIRAVGYGEYIEDPRINEPDALEVLAQVKAQLEAEEASEAEGDEEFDFEDDISPATNLTIPDDEDIALPPSPTPARHAAPRQSAATAECIANSLGLQLPAGHATLSQEPIAPVPVTQVADLSAIDVWADNIQVSLLPITEPSLTVNTNKEQELQNFDASNLQPGNGLEFVNTVEGNSATQSPAPFTSSPAPVTQAQSPLTQCLAPFTQAALEPSSVAPTPLDLNQFSQSPEDTSLFPELGNGFPFVLGSDSLYDPFTAPATIQPCHAQLNLGGQYVQQQAQQPLQDSWFMNSCFDIQGQFITPAQSNASLSQYDFSMPSTFPSTLASTVPSTLSCAMPTTLASAVAPTMTPALGHMMTPGMTPAMTPSPEKTTGATADFTFSDDQLAMLMQYNSTH</sequence>
<dbReference type="GeneID" id="36603218"/>